<evidence type="ECO:0000313" key="1">
    <source>
        <dbReference type="EMBL" id="GAD31774.1"/>
    </source>
</evidence>
<sequence length="45" mass="4807">MAVRVVLPTLVAVNTPGTSKRPTSELLVCQALTVKSVNVRDEPSE</sequence>
<dbReference type="Proteomes" id="UP000030675">
    <property type="component" value="Unassembled WGS sequence"/>
</dbReference>
<evidence type="ECO:0000313" key="2">
    <source>
        <dbReference type="Proteomes" id="UP000030675"/>
    </source>
</evidence>
<dbReference type="HOGENOM" id="CLU_3203270_0_0_6"/>
<gene>
    <name evidence="1" type="ORF">PLEI_3437</name>
</gene>
<dbReference type="AlphaFoldDB" id="V5F8N6"/>
<dbReference type="EMBL" id="DF196821">
    <property type="protein sequence ID" value="GAD31774.1"/>
    <property type="molecule type" value="Genomic_DNA"/>
</dbReference>
<protein>
    <submittedName>
        <fullName evidence="1">Uncharacterized protein</fullName>
    </submittedName>
</protein>
<accession>V5F8N6</accession>
<organism evidence="1 2">
    <name type="scientific">Photobacterium leiognathi lrivu.4.1</name>
    <dbReference type="NCBI Taxonomy" id="1248232"/>
    <lineage>
        <taxon>Bacteria</taxon>
        <taxon>Pseudomonadati</taxon>
        <taxon>Pseudomonadota</taxon>
        <taxon>Gammaproteobacteria</taxon>
        <taxon>Vibrionales</taxon>
        <taxon>Vibrionaceae</taxon>
        <taxon>Photobacterium</taxon>
    </lineage>
</organism>
<proteinExistence type="predicted"/>
<name>V5F8N6_PHOLE</name>
<reference evidence="2" key="1">
    <citation type="submission" date="2012-12" db="EMBL/GenBank/DDBJ databases">
        <title>Genome Sequence of Photobacterium leiognathi lrivu.4.1.</title>
        <authorList>
            <person name="Urbanczyk H."/>
            <person name="Ogura Y."/>
            <person name="Hayashi T."/>
            <person name="Dunlap P.V."/>
        </authorList>
    </citation>
    <scope>NUCLEOTIDE SEQUENCE [LARGE SCALE GENOMIC DNA]</scope>
    <source>
        <strain evidence="2">lrivu.4.1</strain>
    </source>
</reference>